<evidence type="ECO:0000313" key="3">
    <source>
        <dbReference type="Proteomes" id="UP001420932"/>
    </source>
</evidence>
<dbReference type="Proteomes" id="UP001420932">
    <property type="component" value="Unassembled WGS sequence"/>
</dbReference>
<protein>
    <submittedName>
        <fullName evidence="2">Uncharacterized protein</fullName>
    </submittedName>
</protein>
<comment type="caution">
    <text evidence="2">The sequence shown here is derived from an EMBL/GenBank/DDBJ whole genome shotgun (WGS) entry which is preliminary data.</text>
</comment>
<dbReference type="EMBL" id="JBBNAF010000006">
    <property type="protein sequence ID" value="KAK9135000.1"/>
    <property type="molecule type" value="Genomic_DNA"/>
</dbReference>
<evidence type="ECO:0000313" key="2">
    <source>
        <dbReference type="EMBL" id="KAK9135000.1"/>
    </source>
</evidence>
<gene>
    <name evidence="2" type="ORF">Syun_014330</name>
</gene>
<name>A0AAP0JL92_9MAGN</name>
<feature type="compositionally biased region" description="Pro residues" evidence="1">
    <location>
        <begin position="56"/>
        <end position="78"/>
    </location>
</feature>
<accession>A0AAP0JL92</accession>
<reference evidence="2 3" key="1">
    <citation type="submission" date="2024-01" db="EMBL/GenBank/DDBJ databases">
        <title>Genome assemblies of Stephania.</title>
        <authorList>
            <person name="Yang L."/>
        </authorList>
    </citation>
    <scope>NUCLEOTIDE SEQUENCE [LARGE SCALE GENOMIC DNA]</scope>
    <source>
        <strain evidence="2">YNDBR</strain>
        <tissue evidence="2">Leaf</tissue>
    </source>
</reference>
<keyword evidence="3" id="KW-1185">Reference proteome</keyword>
<proteinExistence type="predicted"/>
<feature type="region of interest" description="Disordered" evidence="1">
    <location>
        <begin position="50"/>
        <end position="78"/>
    </location>
</feature>
<organism evidence="2 3">
    <name type="scientific">Stephania yunnanensis</name>
    <dbReference type="NCBI Taxonomy" id="152371"/>
    <lineage>
        <taxon>Eukaryota</taxon>
        <taxon>Viridiplantae</taxon>
        <taxon>Streptophyta</taxon>
        <taxon>Embryophyta</taxon>
        <taxon>Tracheophyta</taxon>
        <taxon>Spermatophyta</taxon>
        <taxon>Magnoliopsida</taxon>
        <taxon>Ranunculales</taxon>
        <taxon>Menispermaceae</taxon>
        <taxon>Menispermoideae</taxon>
        <taxon>Cissampelideae</taxon>
        <taxon>Stephania</taxon>
    </lineage>
</organism>
<sequence>MIRLHQKLLANNTGRRPRREAYKLLLRSGLRDNCSSFLSTSKEKLAWCRSDRHDPPLPLPQPPPSPPYPRPPPPPRPP</sequence>
<dbReference type="AlphaFoldDB" id="A0AAP0JL92"/>
<evidence type="ECO:0000256" key="1">
    <source>
        <dbReference type="SAM" id="MobiDB-lite"/>
    </source>
</evidence>